<feature type="transmembrane region" description="Helical" evidence="1">
    <location>
        <begin position="164"/>
        <end position="186"/>
    </location>
</feature>
<feature type="transmembrane region" description="Helical" evidence="1">
    <location>
        <begin position="133"/>
        <end position="158"/>
    </location>
</feature>
<keyword evidence="1" id="KW-0472">Membrane</keyword>
<dbReference type="AlphaFoldDB" id="A0A328P359"/>
<protein>
    <recommendedName>
        <fullName evidence="4">Transmembrane protein</fullName>
    </recommendedName>
</protein>
<organism evidence="2 3">
    <name type="scientific">Dyella jiangningensis</name>
    <dbReference type="NCBI Taxonomy" id="1379159"/>
    <lineage>
        <taxon>Bacteria</taxon>
        <taxon>Pseudomonadati</taxon>
        <taxon>Pseudomonadota</taxon>
        <taxon>Gammaproteobacteria</taxon>
        <taxon>Lysobacterales</taxon>
        <taxon>Rhodanobacteraceae</taxon>
        <taxon>Dyella</taxon>
    </lineage>
</organism>
<gene>
    <name evidence="2" type="ORF">CA260_01565</name>
</gene>
<feature type="transmembrane region" description="Helical" evidence="1">
    <location>
        <begin position="7"/>
        <end position="27"/>
    </location>
</feature>
<keyword evidence="3" id="KW-1185">Reference proteome</keyword>
<keyword evidence="1" id="KW-0812">Transmembrane</keyword>
<keyword evidence="1" id="KW-1133">Transmembrane helix</keyword>
<accession>A0A328P359</accession>
<feature type="transmembrane region" description="Helical" evidence="1">
    <location>
        <begin position="33"/>
        <end position="55"/>
    </location>
</feature>
<proteinExistence type="predicted"/>
<name>A0A328P359_9GAMM</name>
<dbReference type="EMBL" id="NFZS01000001">
    <property type="protein sequence ID" value="RAO76638.1"/>
    <property type="molecule type" value="Genomic_DNA"/>
</dbReference>
<comment type="caution">
    <text evidence="2">The sequence shown here is derived from an EMBL/GenBank/DDBJ whole genome shotgun (WGS) entry which is preliminary data.</text>
</comment>
<evidence type="ECO:0000256" key="1">
    <source>
        <dbReference type="SAM" id="Phobius"/>
    </source>
</evidence>
<evidence type="ECO:0008006" key="4">
    <source>
        <dbReference type="Google" id="ProtNLM"/>
    </source>
</evidence>
<dbReference type="Proteomes" id="UP000248926">
    <property type="component" value="Unassembled WGS sequence"/>
</dbReference>
<feature type="transmembrane region" description="Helical" evidence="1">
    <location>
        <begin position="67"/>
        <end position="87"/>
    </location>
</feature>
<sequence length="191" mass="20875">MHAWPAWGRWLAMATTGALLAAGFWLITLSGAARVLGLALLAAGIPLSVHVGRAARRERSRTVEHRYARQFMPAMLVYMVVMLYVWPMQKTMEPGLLKVAAALLPVVPIAWLIVASIRYVLGHDELERRQHLEALAIGVAIVSVASMVLGFLAAAKLIVVDASLALLLIYPALSITYGMTHCVLVWRGRAE</sequence>
<feature type="transmembrane region" description="Helical" evidence="1">
    <location>
        <begin position="99"/>
        <end position="121"/>
    </location>
</feature>
<evidence type="ECO:0000313" key="2">
    <source>
        <dbReference type="EMBL" id="RAO76638.1"/>
    </source>
</evidence>
<reference evidence="2 3" key="1">
    <citation type="journal article" date="2018" name="Genet. Mol. Biol.">
        <title>The genome sequence of Dyella jiangningensis FCAV SCS01 from a lignocellulose-decomposing microbial consortium metagenome reveals potential for biotechnological applications.</title>
        <authorList>
            <person name="Desiderato J.G."/>
            <person name="Alvarenga D.O."/>
            <person name="Constancio M.T.L."/>
            <person name="Alves L.M.C."/>
            <person name="Varani A.M."/>
        </authorList>
    </citation>
    <scope>NUCLEOTIDE SEQUENCE [LARGE SCALE GENOMIC DNA]</scope>
    <source>
        <strain evidence="2 3">FCAV SCS01</strain>
    </source>
</reference>
<evidence type="ECO:0000313" key="3">
    <source>
        <dbReference type="Proteomes" id="UP000248926"/>
    </source>
</evidence>